<evidence type="ECO:0000313" key="1">
    <source>
        <dbReference type="EMBL" id="KAH9378857.1"/>
    </source>
</evidence>
<protein>
    <recommendedName>
        <fullName evidence="3">Endonuclease-reverse transcriptase</fullName>
    </recommendedName>
</protein>
<organism evidence="1 2">
    <name type="scientific">Haemaphysalis longicornis</name>
    <name type="common">Bush tick</name>
    <dbReference type="NCBI Taxonomy" id="44386"/>
    <lineage>
        <taxon>Eukaryota</taxon>
        <taxon>Metazoa</taxon>
        <taxon>Ecdysozoa</taxon>
        <taxon>Arthropoda</taxon>
        <taxon>Chelicerata</taxon>
        <taxon>Arachnida</taxon>
        <taxon>Acari</taxon>
        <taxon>Parasitiformes</taxon>
        <taxon>Ixodida</taxon>
        <taxon>Ixodoidea</taxon>
        <taxon>Ixodidae</taxon>
        <taxon>Haemaphysalinae</taxon>
        <taxon>Haemaphysalis</taxon>
    </lineage>
</organism>
<dbReference type="OrthoDB" id="6511843at2759"/>
<comment type="caution">
    <text evidence="1">The sequence shown here is derived from an EMBL/GenBank/DDBJ whole genome shotgun (WGS) entry which is preliminary data.</text>
</comment>
<dbReference type="Gene3D" id="3.30.70.1820">
    <property type="entry name" value="L1 transposable element, RRM domain"/>
    <property type="match status" value="1"/>
</dbReference>
<evidence type="ECO:0000313" key="2">
    <source>
        <dbReference type="Proteomes" id="UP000821853"/>
    </source>
</evidence>
<dbReference type="Proteomes" id="UP000821853">
    <property type="component" value="Unassembled WGS sequence"/>
</dbReference>
<reference evidence="1 2" key="1">
    <citation type="journal article" date="2020" name="Cell">
        <title>Large-Scale Comparative Analyses of Tick Genomes Elucidate Their Genetic Diversity and Vector Capacities.</title>
        <authorList>
            <consortium name="Tick Genome and Microbiome Consortium (TIGMIC)"/>
            <person name="Jia N."/>
            <person name="Wang J."/>
            <person name="Shi W."/>
            <person name="Du L."/>
            <person name="Sun Y."/>
            <person name="Zhan W."/>
            <person name="Jiang J.F."/>
            <person name="Wang Q."/>
            <person name="Zhang B."/>
            <person name="Ji P."/>
            <person name="Bell-Sakyi L."/>
            <person name="Cui X.M."/>
            <person name="Yuan T.T."/>
            <person name="Jiang B.G."/>
            <person name="Yang W.F."/>
            <person name="Lam T.T."/>
            <person name="Chang Q.C."/>
            <person name="Ding S.J."/>
            <person name="Wang X.J."/>
            <person name="Zhu J.G."/>
            <person name="Ruan X.D."/>
            <person name="Zhao L."/>
            <person name="Wei J.T."/>
            <person name="Ye R.Z."/>
            <person name="Que T.C."/>
            <person name="Du C.H."/>
            <person name="Zhou Y.H."/>
            <person name="Cheng J.X."/>
            <person name="Dai P.F."/>
            <person name="Guo W.B."/>
            <person name="Han X.H."/>
            <person name="Huang E.J."/>
            <person name="Li L.F."/>
            <person name="Wei W."/>
            <person name="Gao Y.C."/>
            <person name="Liu J.Z."/>
            <person name="Shao H.Z."/>
            <person name="Wang X."/>
            <person name="Wang C.C."/>
            <person name="Yang T.C."/>
            <person name="Huo Q.B."/>
            <person name="Li W."/>
            <person name="Chen H.Y."/>
            <person name="Chen S.E."/>
            <person name="Zhou L.G."/>
            <person name="Ni X.B."/>
            <person name="Tian J.H."/>
            <person name="Sheng Y."/>
            <person name="Liu T."/>
            <person name="Pan Y.S."/>
            <person name="Xia L.Y."/>
            <person name="Li J."/>
            <person name="Zhao F."/>
            <person name="Cao W.C."/>
        </authorList>
    </citation>
    <scope>NUCLEOTIDE SEQUENCE [LARGE SCALE GENOMIC DNA]</scope>
    <source>
        <strain evidence="1">HaeL-2018</strain>
    </source>
</reference>
<dbReference type="EMBL" id="JABSTR010000009">
    <property type="protein sequence ID" value="KAH9378857.1"/>
    <property type="molecule type" value="Genomic_DNA"/>
</dbReference>
<dbReference type="InterPro" id="IPR004244">
    <property type="entry name" value="Transposase_22"/>
</dbReference>
<evidence type="ECO:0008006" key="3">
    <source>
        <dbReference type="Google" id="ProtNLM"/>
    </source>
</evidence>
<keyword evidence="2" id="KW-1185">Reference proteome</keyword>
<dbReference type="AlphaFoldDB" id="A0A9J6GVE7"/>
<sequence length="154" mass="18065">MIKEVLQSQREILAKITDIQEKQQASETAMSLVEKRLETIESKLLGVDEVNTRLVTLEGSMRNFDEQFNQMSKRIDDLENRSRRNNIIVRGIEEEELETEEVLIRKVNDEVFGNILKQKLHSIERIHRLGRKIPGTNRPVILRVGDFREKKQDI</sequence>
<dbReference type="VEuPathDB" id="VectorBase:HLOH_044284"/>
<dbReference type="PANTHER" id="PTHR11505">
    <property type="entry name" value="L1 TRANSPOSABLE ELEMENT-RELATED"/>
    <property type="match status" value="1"/>
</dbReference>
<accession>A0A9J6GVE7</accession>
<name>A0A9J6GVE7_HAELO</name>
<dbReference type="SUPFAM" id="SSF57997">
    <property type="entry name" value="Tropomyosin"/>
    <property type="match status" value="1"/>
</dbReference>
<gene>
    <name evidence="1" type="ORF">HPB48_014776</name>
</gene>
<proteinExistence type="predicted"/>